<dbReference type="AlphaFoldDB" id="A0A5C6F197"/>
<dbReference type="Gene3D" id="2.130.10.10">
    <property type="entry name" value="YVTN repeat-like/Quinoprotein amine dehydrogenase"/>
    <property type="match status" value="1"/>
</dbReference>
<dbReference type="Pfam" id="PF13360">
    <property type="entry name" value="PQQ_2"/>
    <property type="match status" value="1"/>
</dbReference>
<evidence type="ECO:0000313" key="4">
    <source>
        <dbReference type="Proteomes" id="UP000318288"/>
    </source>
</evidence>
<feature type="domain" description="Pyrrolo-quinoline quinone repeat" evidence="2">
    <location>
        <begin position="264"/>
        <end position="512"/>
    </location>
</feature>
<accession>A0A5C6F197</accession>
<feature type="transmembrane region" description="Helical" evidence="1">
    <location>
        <begin position="133"/>
        <end position="150"/>
    </location>
</feature>
<keyword evidence="1" id="KW-0812">Transmembrane</keyword>
<dbReference type="InterPro" id="IPR002372">
    <property type="entry name" value="PQQ_rpt_dom"/>
</dbReference>
<evidence type="ECO:0000256" key="1">
    <source>
        <dbReference type="SAM" id="Phobius"/>
    </source>
</evidence>
<evidence type="ECO:0000313" key="3">
    <source>
        <dbReference type="EMBL" id="TWU54364.1"/>
    </source>
</evidence>
<reference evidence="3 4" key="1">
    <citation type="submission" date="2019-02" db="EMBL/GenBank/DDBJ databases">
        <title>Deep-cultivation of Planctomycetes and their phenomic and genomic characterization uncovers novel biology.</title>
        <authorList>
            <person name="Wiegand S."/>
            <person name="Jogler M."/>
            <person name="Boedeker C."/>
            <person name="Pinto D."/>
            <person name="Vollmers J."/>
            <person name="Rivas-Marin E."/>
            <person name="Kohn T."/>
            <person name="Peeters S.H."/>
            <person name="Heuer A."/>
            <person name="Rast P."/>
            <person name="Oberbeckmann S."/>
            <person name="Bunk B."/>
            <person name="Jeske O."/>
            <person name="Meyerdierks A."/>
            <person name="Storesund J.E."/>
            <person name="Kallscheuer N."/>
            <person name="Luecker S."/>
            <person name="Lage O.M."/>
            <person name="Pohl T."/>
            <person name="Merkel B.J."/>
            <person name="Hornburger P."/>
            <person name="Mueller R.-W."/>
            <person name="Bruemmer F."/>
            <person name="Labrenz M."/>
            <person name="Spormann A.M."/>
            <person name="Op Den Camp H."/>
            <person name="Overmann J."/>
            <person name="Amann R."/>
            <person name="Jetten M.S.M."/>
            <person name="Mascher T."/>
            <person name="Medema M.H."/>
            <person name="Devos D.P."/>
            <person name="Kaster A.-K."/>
            <person name="Ovreas L."/>
            <person name="Rohde M."/>
            <person name="Galperin M.Y."/>
            <person name="Jogler C."/>
        </authorList>
    </citation>
    <scope>NUCLEOTIDE SEQUENCE [LARGE SCALE GENOMIC DNA]</scope>
    <source>
        <strain evidence="3 4">Poly51</strain>
    </source>
</reference>
<feature type="transmembrane region" description="Helical" evidence="1">
    <location>
        <begin position="22"/>
        <end position="41"/>
    </location>
</feature>
<dbReference type="Proteomes" id="UP000318288">
    <property type="component" value="Unassembled WGS sequence"/>
</dbReference>
<dbReference type="PANTHER" id="PTHR34512">
    <property type="entry name" value="CELL SURFACE PROTEIN"/>
    <property type="match status" value="1"/>
</dbReference>
<organism evidence="3 4">
    <name type="scientific">Rubripirellula tenax</name>
    <dbReference type="NCBI Taxonomy" id="2528015"/>
    <lineage>
        <taxon>Bacteria</taxon>
        <taxon>Pseudomonadati</taxon>
        <taxon>Planctomycetota</taxon>
        <taxon>Planctomycetia</taxon>
        <taxon>Pirellulales</taxon>
        <taxon>Pirellulaceae</taxon>
        <taxon>Rubripirellula</taxon>
    </lineage>
</organism>
<keyword evidence="1" id="KW-0472">Membrane</keyword>
<gene>
    <name evidence="3" type="ORF">Poly51_30810</name>
</gene>
<dbReference type="RefSeq" id="WP_146458596.1">
    <property type="nucleotide sequence ID" value="NZ_SJPW01000004.1"/>
</dbReference>
<evidence type="ECO:0000259" key="2">
    <source>
        <dbReference type="Pfam" id="PF13360"/>
    </source>
</evidence>
<proteinExistence type="predicted"/>
<sequence>MDEADATESAGIEHPVAPTLRWWPAAVLLVLMLLVKVTGQLMESPPLPLMIASFMGPAVIGLFLIGWWLFASRASVKEKLAGLLGLVIVAAIAIAFLHPSMNGMPTFIFQLPVGLAAFAIALVALAAKPNRRILIALLAAAVGFGFWDSVQSLGVTGRFVAEFDWRWNATPEELYLESLAAKSRATDPESDAAIETDVVINRSTAAWSDFRGPDRDGVVHGVALSDDWKASPPKLVWKELIGPGWSSFVVAGDRLFTQEQRGEDEAIVCLNANTGKSIWSHTDTVRFYESIGGAGPRATPTIGDGVLFALGADGQLTAIDPVDGRMLWNRSLRADAGREPPPWGWSSSPLVIGEQVIVHAGGEGDKGVLAYNIETGEPTWSAASGNHSYSSPHAATFDGVEGCLMMTNDGLQFLSPVDGSLIWNHAWPGENYRAIQPLVLNDRVLLATSMGLGVRCLSVTRNDGQWTVEPLWTTRGMKPDFNDYVAYQGHLYGFDANIFACVDLETGERKWKRGRYGNGQVVLLGDTGQLLILSESGELVLAQASADELVEQAKFPALEGKTWNHPVLIGNRVYLRNGREAACYELPLADTDAEEIDVANTMDGNERL</sequence>
<dbReference type="EMBL" id="SJPW01000004">
    <property type="protein sequence ID" value="TWU54364.1"/>
    <property type="molecule type" value="Genomic_DNA"/>
</dbReference>
<feature type="transmembrane region" description="Helical" evidence="1">
    <location>
        <begin position="82"/>
        <end position="101"/>
    </location>
</feature>
<dbReference type="PANTHER" id="PTHR34512:SF30">
    <property type="entry name" value="OUTER MEMBRANE PROTEIN ASSEMBLY FACTOR BAMB"/>
    <property type="match status" value="1"/>
</dbReference>
<keyword evidence="1" id="KW-1133">Transmembrane helix</keyword>
<dbReference type="InterPro" id="IPR011047">
    <property type="entry name" value="Quinoprotein_ADH-like_sf"/>
</dbReference>
<feature type="transmembrane region" description="Helical" evidence="1">
    <location>
        <begin position="107"/>
        <end position="126"/>
    </location>
</feature>
<dbReference type="SMART" id="SM00564">
    <property type="entry name" value="PQQ"/>
    <property type="match status" value="3"/>
</dbReference>
<dbReference type="OrthoDB" id="7051554at2"/>
<comment type="caution">
    <text evidence="3">The sequence shown here is derived from an EMBL/GenBank/DDBJ whole genome shotgun (WGS) entry which is preliminary data.</text>
</comment>
<dbReference type="InterPro" id="IPR018391">
    <property type="entry name" value="PQQ_b-propeller_rpt"/>
</dbReference>
<keyword evidence="4" id="KW-1185">Reference proteome</keyword>
<feature type="transmembrane region" description="Helical" evidence="1">
    <location>
        <begin position="47"/>
        <end position="70"/>
    </location>
</feature>
<protein>
    <submittedName>
        <fullName evidence="3">Outer membrane biogenesis protein BamB</fullName>
    </submittedName>
</protein>
<dbReference type="SUPFAM" id="SSF50998">
    <property type="entry name" value="Quinoprotein alcohol dehydrogenase-like"/>
    <property type="match status" value="1"/>
</dbReference>
<dbReference type="InterPro" id="IPR015943">
    <property type="entry name" value="WD40/YVTN_repeat-like_dom_sf"/>
</dbReference>
<name>A0A5C6F197_9BACT</name>